<feature type="transmembrane region" description="Helical" evidence="6">
    <location>
        <begin position="69"/>
        <end position="92"/>
    </location>
</feature>
<dbReference type="GO" id="GO:0005295">
    <property type="term" value="F:neutral L-amino acid:sodium symporter activity"/>
    <property type="evidence" value="ECO:0007669"/>
    <property type="project" value="TreeGrafter"/>
</dbReference>
<dbReference type="SUPFAM" id="SSF118215">
    <property type="entry name" value="Proton glutamate symport protein"/>
    <property type="match status" value="1"/>
</dbReference>
<organism evidence="7 8">
    <name type="scientific">Candidatus Chromulinivorax destructor</name>
    <dbReference type="NCBI Taxonomy" id="2066483"/>
    <lineage>
        <taxon>Bacteria</taxon>
        <taxon>Candidatus Babelota</taxon>
        <taxon>Candidatus Babeliae</taxon>
        <taxon>Candidatus Babeliales</taxon>
        <taxon>Candidatus Chromulinivoraceae</taxon>
        <taxon>Candidatus Chromulinivorax</taxon>
    </lineage>
</organism>
<dbReference type="RefSeq" id="WP_115585334.1">
    <property type="nucleotide sequence ID" value="NZ_CP025544.1"/>
</dbReference>
<keyword evidence="4 6" id="KW-1133">Transmembrane helix</keyword>
<evidence type="ECO:0000256" key="4">
    <source>
        <dbReference type="ARBA" id="ARBA00022989"/>
    </source>
</evidence>
<accession>A0A345ZAK2</accession>
<dbReference type="InterPro" id="IPR001991">
    <property type="entry name" value="Na-dicarboxylate_symporter"/>
</dbReference>
<dbReference type="GO" id="GO:0032329">
    <property type="term" value="P:serine transport"/>
    <property type="evidence" value="ECO:0007669"/>
    <property type="project" value="TreeGrafter"/>
</dbReference>
<evidence type="ECO:0000256" key="5">
    <source>
        <dbReference type="ARBA" id="ARBA00023136"/>
    </source>
</evidence>
<keyword evidence="5 6" id="KW-0472">Membrane</keyword>
<sequence>MLQKTSLPFKLLLILLFVGLFGNLLNETTINFFYSISVIFKECLSFLLPFIVFSFITTGILSFKKNAPLVLGILLSCVLVSNAVVAFFSYFAGITLLPLLTVKIDATQMITTESMQPIFAITLPKLLSSFQAMLAAIICGMGLSFYPVPNIESGIKNLKSIIELIINSLFIPILPLYVLGFLLEINHQGVFMQLFQTYGKTFALIILLQFIVIFCIYLIAAQFNLKKAVHYIQVAMPSYLTAFGTMSSTATIPVTVQCAEKNTGNSALSAMATPILANIHLLGDAISTPMLALVTLFVFTGVMPDATTYSVFVLFFCVNMLAAAGVPGGGIFVMHPILISILGFNDVMISIITTLYILQDGLGTAGNVMGDGALMIIINKILKRLKIS</sequence>
<dbReference type="KEGG" id="cdes:C0J27_00945"/>
<feature type="transmembrane region" description="Helical" evidence="6">
    <location>
        <begin position="281"/>
        <end position="303"/>
    </location>
</feature>
<keyword evidence="3 6" id="KW-0812">Transmembrane</keyword>
<dbReference type="GO" id="GO:0005886">
    <property type="term" value="C:plasma membrane"/>
    <property type="evidence" value="ECO:0007669"/>
    <property type="project" value="TreeGrafter"/>
</dbReference>
<dbReference type="Proteomes" id="UP000254834">
    <property type="component" value="Chromosome"/>
</dbReference>
<proteinExistence type="predicted"/>
<evidence type="ECO:0008006" key="9">
    <source>
        <dbReference type="Google" id="ProtNLM"/>
    </source>
</evidence>
<evidence type="ECO:0000256" key="3">
    <source>
        <dbReference type="ARBA" id="ARBA00022692"/>
    </source>
</evidence>
<dbReference type="AlphaFoldDB" id="A0A345ZAK2"/>
<evidence type="ECO:0000313" key="7">
    <source>
        <dbReference type="EMBL" id="AXK60319.1"/>
    </source>
</evidence>
<feature type="transmembrane region" description="Helical" evidence="6">
    <location>
        <begin position="337"/>
        <end position="358"/>
    </location>
</feature>
<keyword evidence="2" id="KW-0813">Transport</keyword>
<name>A0A345ZAK2_9BACT</name>
<protein>
    <recommendedName>
        <fullName evidence="9">Dicarboxylate/amino acid:cation symporter</fullName>
    </recommendedName>
</protein>
<dbReference type="EMBL" id="CP025544">
    <property type="protein sequence ID" value="AXK60319.1"/>
    <property type="molecule type" value="Genomic_DNA"/>
</dbReference>
<feature type="transmembrane region" description="Helical" evidence="6">
    <location>
        <begin position="161"/>
        <end position="182"/>
    </location>
</feature>
<dbReference type="PANTHER" id="PTHR42865:SF8">
    <property type="entry name" value="SERINE_THREONINE TRANSPORTER SSTT"/>
    <property type="match status" value="1"/>
</dbReference>
<feature type="transmembrane region" description="Helical" evidence="6">
    <location>
        <begin position="7"/>
        <end position="26"/>
    </location>
</feature>
<feature type="transmembrane region" description="Helical" evidence="6">
    <location>
        <begin position="202"/>
        <end position="220"/>
    </location>
</feature>
<evidence type="ECO:0000313" key="8">
    <source>
        <dbReference type="Proteomes" id="UP000254834"/>
    </source>
</evidence>
<dbReference type="PANTHER" id="PTHR42865">
    <property type="entry name" value="PROTON/GLUTAMATE-ASPARTATE SYMPORTER"/>
    <property type="match status" value="1"/>
</dbReference>
<feature type="transmembrane region" description="Helical" evidence="6">
    <location>
        <begin position="32"/>
        <end position="57"/>
    </location>
</feature>
<dbReference type="InterPro" id="IPR036458">
    <property type="entry name" value="Na:dicarbo_symporter_sf"/>
</dbReference>
<evidence type="ECO:0000256" key="6">
    <source>
        <dbReference type="SAM" id="Phobius"/>
    </source>
</evidence>
<feature type="transmembrane region" description="Helical" evidence="6">
    <location>
        <begin position="130"/>
        <end position="149"/>
    </location>
</feature>
<evidence type="ECO:0000256" key="2">
    <source>
        <dbReference type="ARBA" id="ARBA00022448"/>
    </source>
</evidence>
<gene>
    <name evidence="7" type="ORF">C0J27_00945</name>
</gene>
<keyword evidence="8" id="KW-1185">Reference proteome</keyword>
<reference evidence="7 8" key="1">
    <citation type="submission" date="2017-12" db="EMBL/GenBank/DDBJ databases">
        <title>Chromulinavorax destructans is a abundant pathogen of dominant heterotrophic picoflagllates.</title>
        <authorList>
            <person name="Deeg C.M."/>
            <person name="Zimmer M."/>
            <person name="Suttle C.A."/>
        </authorList>
    </citation>
    <scope>NUCLEOTIDE SEQUENCE [LARGE SCALE GENOMIC DNA]</scope>
    <source>
        <strain evidence="7 8">SeV1</strain>
    </source>
</reference>
<feature type="transmembrane region" description="Helical" evidence="6">
    <location>
        <begin position="309"/>
        <end position="330"/>
    </location>
</feature>
<dbReference type="Pfam" id="PF00375">
    <property type="entry name" value="SDF"/>
    <property type="match status" value="1"/>
</dbReference>
<comment type="subcellular location">
    <subcellularLocation>
        <location evidence="1">Membrane</location>
        <topology evidence="1">Multi-pass membrane protein</topology>
    </subcellularLocation>
</comment>
<dbReference type="Gene3D" id="1.10.3860.10">
    <property type="entry name" value="Sodium:dicarboxylate symporter"/>
    <property type="match status" value="1"/>
</dbReference>
<dbReference type="OrthoDB" id="9768885at2"/>
<evidence type="ECO:0000256" key="1">
    <source>
        <dbReference type="ARBA" id="ARBA00004141"/>
    </source>
</evidence>